<sequence>MGRRSSVQIKAELAAEVKKATAIADRWDAENREPTQVEREEARASVERANRLNSELKKAKTEEEIKKAIEPLERLGPPTMNGGPGWSHNGLSGAWRKTEATGDAWASGTADQLSKAAGQVGVKALTFGAVEVAAPLSGDPVTLPSAPRRITDLLVSRKPLGGPVFSFLRMIARENNAAPVPDGGLKPTSRFSFENVEDRARVVAHVSEPLPLRYFEDYTNLVRFLETEMFNGVLTTIEAQAIAGDGVGENFTGILHTSGVVNVAFAGDPLRTLRRARTEMEMLAESPTAWVFHPRDLESVDLMRENSNESGGFLVGSGQLAESNVFGNLPRVASAVVPQGTAILADWRQATLLSLGSLVLDADKSGDNFTHNLVQLRAEGRYGIAVQRPQAFAVIDIQGGDGR</sequence>
<feature type="region of interest" description="Disordered" evidence="2">
    <location>
        <begin position="27"/>
        <end position="46"/>
    </location>
</feature>
<dbReference type="EMBL" id="JACHDS010000001">
    <property type="protein sequence ID" value="MBB6174201.1"/>
    <property type="molecule type" value="Genomic_DNA"/>
</dbReference>
<dbReference type="Proteomes" id="UP000546642">
    <property type="component" value="Unassembled WGS sequence"/>
</dbReference>
<comment type="caution">
    <text evidence="4">The sequence shown here is derived from an EMBL/GenBank/DDBJ whole genome shotgun (WGS) entry which is preliminary data.</text>
</comment>
<dbReference type="NCBIfam" id="TIGR01554">
    <property type="entry name" value="major_cap_HK97"/>
    <property type="match status" value="1"/>
</dbReference>
<feature type="region of interest" description="Disordered" evidence="2">
    <location>
        <begin position="73"/>
        <end position="93"/>
    </location>
</feature>
<keyword evidence="5" id="KW-1185">Reference proteome</keyword>
<evidence type="ECO:0000259" key="3">
    <source>
        <dbReference type="Pfam" id="PF05065"/>
    </source>
</evidence>
<proteinExistence type="predicted"/>
<evidence type="ECO:0000256" key="1">
    <source>
        <dbReference type="ARBA" id="ARBA00004328"/>
    </source>
</evidence>
<dbReference type="Pfam" id="PF05065">
    <property type="entry name" value="Phage_capsid"/>
    <property type="match status" value="1"/>
</dbReference>
<evidence type="ECO:0000313" key="5">
    <source>
        <dbReference type="Proteomes" id="UP000546642"/>
    </source>
</evidence>
<dbReference type="InterPro" id="IPR024455">
    <property type="entry name" value="Phage_capsid"/>
</dbReference>
<dbReference type="Gene3D" id="3.30.2400.10">
    <property type="entry name" value="Major capsid protein gp5"/>
    <property type="match status" value="1"/>
</dbReference>
<evidence type="ECO:0000313" key="4">
    <source>
        <dbReference type="EMBL" id="MBB6174201.1"/>
    </source>
</evidence>
<name>A0A7X0D7X9_9ACTN</name>
<gene>
    <name evidence="4" type="ORF">HNR23_004261</name>
</gene>
<dbReference type="Gene3D" id="3.30.2320.10">
    <property type="entry name" value="hypothetical protein PF0899 domain"/>
    <property type="match status" value="1"/>
</dbReference>
<comment type="subcellular location">
    <subcellularLocation>
        <location evidence="1">Virion</location>
    </subcellularLocation>
</comment>
<feature type="domain" description="Phage capsid-like C-terminal" evidence="3">
    <location>
        <begin position="170"/>
        <end position="396"/>
    </location>
</feature>
<reference evidence="4 5" key="1">
    <citation type="submission" date="2020-08" db="EMBL/GenBank/DDBJ databases">
        <title>Sequencing the genomes of 1000 actinobacteria strains.</title>
        <authorList>
            <person name="Klenk H.-P."/>
        </authorList>
    </citation>
    <scope>NUCLEOTIDE SEQUENCE [LARGE SCALE GENOMIC DNA]</scope>
    <source>
        <strain evidence="4 5">DSM 46659</strain>
    </source>
</reference>
<evidence type="ECO:0000256" key="2">
    <source>
        <dbReference type="SAM" id="MobiDB-lite"/>
    </source>
</evidence>
<dbReference type="RefSeq" id="WP_184078091.1">
    <property type="nucleotide sequence ID" value="NZ_JACHDS010000001.1"/>
</dbReference>
<organism evidence="4 5">
    <name type="scientific">Nocardiopsis mwathae</name>
    <dbReference type="NCBI Taxonomy" id="1472723"/>
    <lineage>
        <taxon>Bacteria</taxon>
        <taxon>Bacillati</taxon>
        <taxon>Actinomycetota</taxon>
        <taxon>Actinomycetes</taxon>
        <taxon>Streptosporangiales</taxon>
        <taxon>Nocardiopsidaceae</taxon>
        <taxon>Nocardiopsis</taxon>
    </lineage>
</organism>
<accession>A0A7X0D7X9</accession>
<dbReference type="AlphaFoldDB" id="A0A7X0D7X9"/>
<dbReference type="SUPFAM" id="SSF56563">
    <property type="entry name" value="Major capsid protein gp5"/>
    <property type="match status" value="1"/>
</dbReference>
<dbReference type="InterPro" id="IPR054612">
    <property type="entry name" value="Phage_capsid-like_C"/>
</dbReference>
<protein>
    <submittedName>
        <fullName evidence="4">HK97 family phage major capsid protein</fullName>
    </submittedName>
</protein>